<name>D1A883_THECD</name>
<dbReference type="Gene3D" id="1.10.1660.10">
    <property type="match status" value="1"/>
</dbReference>
<dbReference type="PRINTS" id="PR00040">
    <property type="entry name" value="HTHMERR"/>
</dbReference>
<keyword evidence="2" id="KW-0175">Coiled coil</keyword>
<sequence>MRIGEIAALVGVSTRTVRHYHRLGLLPEPRRLANGYRDYRLRDAVALARIRRLAELGLSLAEIRKVLAGDQDRDLREVLAELDADLARQQEAIAERRARLAALLAEAELNPDSAVSPETAEVLRALPAGDSSVAALDRDLLMLMDTGADPKQRTEVAELLRPLTAPETAERTRVLYERLDELADAAPDDPRIAELAADLADHIPDEIVSLLDDLDDGESASWLKTLSHELSPAQTETFRQTLALLKARR</sequence>
<evidence type="ECO:0000256" key="2">
    <source>
        <dbReference type="SAM" id="Coils"/>
    </source>
</evidence>
<reference evidence="4 5" key="1">
    <citation type="journal article" date="2011" name="Stand. Genomic Sci.">
        <title>Complete genome sequence of Thermomonospora curvata type strain (B9).</title>
        <authorList>
            <person name="Chertkov O."/>
            <person name="Sikorski J."/>
            <person name="Nolan M."/>
            <person name="Lapidus A."/>
            <person name="Lucas S."/>
            <person name="Del Rio T.G."/>
            <person name="Tice H."/>
            <person name="Cheng J.F."/>
            <person name="Goodwin L."/>
            <person name="Pitluck S."/>
            <person name="Liolios K."/>
            <person name="Ivanova N."/>
            <person name="Mavromatis K."/>
            <person name="Mikhailova N."/>
            <person name="Ovchinnikova G."/>
            <person name="Pati A."/>
            <person name="Chen A."/>
            <person name="Palaniappan K."/>
            <person name="Djao O.D."/>
            <person name="Land M."/>
            <person name="Hauser L."/>
            <person name="Chang Y.J."/>
            <person name="Jeffries C.D."/>
            <person name="Brettin T."/>
            <person name="Han C."/>
            <person name="Detter J.C."/>
            <person name="Rohde M."/>
            <person name="Goker M."/>
            <person name="Woyke T."/>
            <person name="Bristow J."/>
            <person name="Eisen J.A."/>
            <person name="Markowitz V."/>
            <person name="Hugenholtz P."/>
            <person name="Klenk H.P."/>
            <person name="Kyrpides N.C."/>
        </authorList>
    </citation>
    <scope>NUCLEOTIDE SEQUENCE [LARGE SCALE GENOMIC DNA]</scope>
    <source>
        <strain evidence="5">ATCC 19995 / DSM 43183 / JCM 3096 / KCTC 9072 / NBRC 15933 / NCIMB 10081 / Henssen B9</strain>
    </source>
</reference>
<dbReference type="KEGG" id="tcu:Tcur_4880"/>
<proteinExistence type="predicted"/>
<dbReference type="SMART" id="SM00422">
    <property type="entry name" value="HTH_MERR"/>
    <property type="match status" value="1"/>
</dbReference>
<dbReference type="Pfam" id="PF13411">
    <property type="entry name" value="MerR_1"/>
    <property type="match status" value="1"/>
</dbReference>
<dbReference type="PROSITE" id="PS50937">
    <property type="entry name" value="HTH_MERR_2"/>
    <property type="match status" value="1"/>
</dbReference>
<keyword evidence="1" id="KW-0238">DNA-binding</keyword>
<dbReference type="EMBL" id="CP001738">
    <property type="protein sequence ID" value="ACZ00398.1"/>
    <property type="molecule type" value="Genomic_DNA"/>
</dbReference>
<dbReference type="AlphaFoldDB" id="D1A883"/>
<dbReference type="eggNOG" id="COG0789">
    <property type="taxonomic scope" value="Bacteria"/>
</dbReference>
<organism evidence="4 5">
    <name type="scientific">Thermomonospora curvata (strain ATCC 19995 / DSM 43183 / JCM 3096 / KCTC 9072 / NBRC 15933 / NCIMB 10081 / Henssen B9)</name>
    <dbReference type="NCBI Taxonomy" id="471852"/>
    <lineage>
        <taxon>Bacteria</taxon>
        <taxon>Bacillati</taxon>
        <taxon>Actinomycetota</taxon>
        <taxon>Actinomycetes</taxon>
        <taxon>Streptosporangiales</taxon>
        <taxon>Thermomonosporaceae</taxon>
        <taxon>Thermomonospora</taxon>
    </lineage>
</organism>
<accession>D1A883</accession>
<keyword evidence="5" id="KW-1185">Reference proteome</keyword>
<evidence type="ECO:0000313" key="5">
    <source>
        <dbReference type="Proteomes" id="UP000001918"/>
    </source>
</evidence>
<dbReference type="InterPro" id="IPR047057">
    <property type="entry name" value="MerR_fam"/>
</dbReference>
<evidence type="ECO:0000259" key="3">
    <source>
        <dbReference type="PROSITE" id="PS50937"/>
    </source>
</evidence>
<dbReference type="Proteomes" id="UP000001918">
    <property type="component" value="Chromosome"/>
</dbReference>
<dbReference type="CDD" id="cd00592">
    <property type="entry name" value="HTH_MerR-like"/>
    <property type="match status" value="1"/>
</dbReference>
<dbReference type="InterPro" id="IPR009061">
    <property type="entry name" value="DNA-bd_dom_put_sf"/>
</dbReference>
<dbReference type="GO" id="GO:0003677">
    <property type="term" value="F:DNA binding"/>
    <property type="evidence" value="ECO:0007669"/>
    <property type="project" value="UniProtKB-KW"/>
</dbReference>
<dbReference type="HOGENOM" id="CLU_079903_1_0_11"/>
<dbReference type="OrthoDB" id="4569196at2"/>
<dbReference type="SUPFAM" id="SSF46955">
    <property type="entry name" value="Putative DNA-binding domain"/>
    <property type="match status" value="1"/>
</dbReference>
<dbReference type="STRING" id="471852.Tcur_4880"/>
<evidence type="ECO:0000256" key="1">
    <source>
        <dbReference type="ARBA" id="ARBA00023125"/>
    </source>
</evidence>
<feature type="coiled-coil region" evidence="2">
    <location>
        <begin position="79"/>
        <end position="106"/>
    </location>
</feature>
<dbReference type="PANTHER" id="PTHR30204:SF93">
    <property type="entry name" value="HTH MERR-TYPE DOMAIN-CONTAINING PROTEIN"/>
    <property type="match status" value="1"/>
</dbReference>
<dbReference type="InterPro" id="IPR000551">
    <property type="entry name" value="MerR-type_HTH_dom"/>
</dbReference>
<dbReference type="PANTHER" id="PTHR30204">
    <property type="entry name" value="REDOX-CYCLING DRUG-SENSING TRANSCRIPTIONAL ACTIVATOR SOXR"/>
    <property type="match status" value="1"/>
</dbReference>
<dbReference type="RefSeq" id="WP_012855179.1">
    <property type="nucleotide sequence ID" value="NC_013510.1"/>
</dbReference>
<evidence type="ECO:0000313" key="4">
    <source>
        <dbReference type="EMBL" id="ACZ00398.1"/>
    </source>
</evidence>
<dbReference type="GO" id="GO:0003700">
    <property type="term" value="F:DNA-binding transcription factor activity"/>
    <property type="evidence" value="ECO:0007669"/>
    <property type="project" value="InterPro"/>
</dbReference>
<protein>
    <submittedName>
        <fullName evidence="4">Transcriptional regulator, MerR family</fullName>
    </submittedName>
</protein>
<feature type="domain" description="HTH merR-type" evidence="3">
    <location>
        <begin position="1"/>
        <end position="69"/>
    </location>
</feature>
<gene>
    <name evidence="4" type="ordered locus">Tcur_4880</name>
</gene>